<evidence type="ECO:0000256" key="12">
    <source>
        <dbReference type="ARBA" id="ARBA00032687"/>
    </source>
</evidence>
<evidence type="ECO:0000256" key="13">
    <source>
        <dbReference type="SAM" id="Phobius"/>
    </source>
</evidence>
<feature type="transmembrane region" description="Helical" evidence="13">
    <location>
        <begin position="150"/>
        <end position="170"/>
    </location>
</feature>
<keyword evidence="16" id="KW-1185">Reference proteome</keyword>
<dbReference type="InterPro" id="IPR026169">
    <property type="entry name" value="MIEAP"/>
</dbReference>
<keyword evidence="10" id="KW-0496">Mitochondrion</keyword>
<keyword evidence="9" id="KW-0446">Lipid-binding</keyword>
<evidence type="ECO:0000256" key="3">
    <source>
        <dbReference type="ARBA" id="ARBA00004496"/>
    </source>
</evidence>
<evidence type="ECO:0000256" key="6">
    <source>
        <dbReference type="ARBA" id="ARBA00022490"/>
    </source>
</evidence>
<evidence type="ECO:0000256" key="2">
    <source>
        <dbReference type="ARBA" id="ARBA00004305"/>
    </source>
</evidence>
<organism evidence="15 16">
    <name type="scientific">Caerostris extrusa</name>
    <name type="common">Bark spider</name>
    <name type="synonym">Caerostris bankana</name>
    <dbReference type="NCBI Taxonomy" id="172846"/>
    <lineage>
        <taxon>Eukaryota</taxon>
        <taxon>Metazoa</taxon>
        <taxon>Ecdysozoa</taxon>
        <taxon>Arthropoda</taxon>
        <taxon>Chelicerata</taxon>
        <taxon>Arachnida</taxon>
        <taxon>Araneae</taxon>
        <taxon>Araneomorphae</taxon>
        <taxon>Entelegynae</taxon>
        <taxon>Araneoidea</taxon>
        <taxon>Araneidae</taxon>
        <taxon>Caerostris</taxon>
    </lineage>
</organism>
<dbReference type="PANTHER" id="PTHR21771:SF1">
    <property type="entry name" value="MITOCHONDRIA-EATING PROTEIN"/>
    <property type="match status" value="1"/>
</dbReference>
<keyword evidence="7" id="KW-1000">Mitochondrion outer membrane</keyword>
<gene>
    <name evidence="15" type="ORF">CEXT_187131</name>
</gene>
<dbReference type="Proteomes" id="UP001054945">
    <property type="component" value="Unassembled WGS sequence"/>
</dbReference>
<reference evidence="15 16" key="1">
    <citation type="submission" date="2021-06" db="EMBL/GenBank/DDBJ databases">
        <title>Caerostris extrusa draft genome.</title>
        <authorList>
            <person name="Kono N."/>
            <person name="Arakawa K."/>
        </authorList>
    </citation>
    <scope>NUCLEOTIDE SEQUENCE [LARGE SCALE GENOMIC DNA]</scope>
</reference>
<evidence type="ECO:0000256" key="1">
    <source>
        <dbReference type="ARBA" id="ARBA00004294"/>
    </source>
</evidence>
<evidence type="ECO:0000313" key="16">
    <source>
        <dbReference type="Proteomes" id="UP001054945"/>
    </source>
</evidence>
<accession>A0AAV4PCG1</accession>
<dbReference type="Pfam" id="PF16026">
    <property type="entry name" value="MIEAP"/>
    <property type="match status" value="1"/>
</dbReference>
<evidence type="ECO:0000313" key="15">
    <source>
        <dbReference type="EMBL" id="GIX94148.1"/>
    </source>
</evidence>
<dbReference type="GO" id="GO:0008289">
    <property type="term" value="F:lipid binding"/>
    <property type="evidence" value="ECO:0007669"/>
    <property type="project" value="UniProtKB-KW"/>
</dbReference>
<protein>
    <recommendedName>
        <fullName evidence="5">Mitochondria-eating protein</fullName>
    </recommendedName>
    <alternativeName>
        <fullName evidence="12">Spermatogenesis-associated protein 18</fullName>
    </alternativeName>
</protein>
<name>A0AAV4PCG1_CAEEX</name>
<dbReference type="GO" id="GO:0005741">
    <property type="term" value="C:mitochondrial outer membrane"/>
    <property type="evidence" value="ECO:0007669"/>
    <property type="project" value="UniProtKB-SubCell"/>
</dbReference>
<evidence type="ECO:0000256" key="5">
    <source>
        <dbReference type="ARBA" id="ARBA00019863"/>
    </source>
</evidence>
<dbReference type="GO" id="GO:0035694">
    <property type="term" value="P:mitochondrial protein catabolic process"/>
    <property type="evidence" value="ECO:0007669"/>
    <property type="project" value="InterPro"/>
</dbReference>
<evidence type="ECO:0000256" key="4">
    <source>
        <dbReference type="ARBA" id="ARBA00008233"/>
    </source>
</evidence>
<comment type="similarity">
    <text evidence="4">Belongs to the MIEAP family.</text>
</comment>
<keyword evidence="13" id="KW-1133">Transmembrane helix</keyword>
<dbReference type="InterPro" id="IPR031981">
    <property type="entry name" value="MIEAP_C"/>
</dbReference>
<proteinExistence type="inferred from homology"/>
<dbReference type="AlphaFoldDB" id="A0AAV4PCG1"/>
<feature type="domain" description="Mitochondria-eating protein C-terminal" evidence="14">
    <location>
        <begin position="90"/>
        <end position="142"/>
    </location>
</feature>
<keyword evidence="13" id="KW-0812">Transmembrane</keyword>
<dbReference type="EMBL" id="BPLR01004342">
    <property type="protein sequence ID" value="GIX94148.1"/>
    <property type="molecule type" value="Genomic_DNA"/>
</dbReference>
<evidence type="ECO:0000256" key="7">
    <source>
        <dbReference type="ARBA" id="ARBA00022787"/>
    </source>
</evidence>
<keyword evidence="6" id="KW-0963">Cytoplasm</keyword>
<sequence>MVPMMQYHKQKFRIKKRNECTLIAGGTEMQDEKECCLYTMQVINAHCNLPTGSSISNLRHTVRLPIIEDLRRIEALRERLLENCLESFQSVPPFVIEYEERVFRKDLHVRFHTSNQESDRIKTYLWPTLMEGRNGPCVHKGSCYHIVKSLLHFWVICVVFILSIIYKHYIF</sequence>
<dbReference type="PANTHER" id="PTHR21771">
    <property type="entry name" value="MITOCHONDRIA-EATING PROTEIN-RELATED"/>
    <property type="match status" value="1"/>
</dbReference>
<evidence type="ECO:0000256" key="10">
    <source>
        <dbReference type="ARBA" id="ARBA00023128"/>
    </source>
</evidence>
<evidence type="ECO:0000256" key="8">
    <source>
        <dbReference type="ARBA" id="ARBA00023054"/>
    </source>
</evidence>
<evidence type="ECO:0000256" key="11">
    <source>
        <dbReference type="ARBA" id="ARBA00023136"/>
    </source>
</evidence>
<keyword evidence="8" id="KW-0175">Coiled coil</keyword>
<dbReference type="GO" id="GO:0035695">
    <property type="term" value="P:mitophagy by internal vacuole formation"/>
    <property type="evidence" value="ECO:0007669"/>
    <property type="project" value="TreeGrafter"/>
</dbReference>
<comment type="caution">
    <text evidence="15">The sequence shown here is derived from an EMBL/GenBank/DDBJ whole genome shotgun (WGS) entry which is preliminary data.</text>
</comment>
<comment type="subcellular location">
    <subcellularLocation>
        <location evidence="3">Cytoplasm</location>
    </subcellularLocation>
    <subcellularLocation>
        <location evidence="2">Mitochondrion matrix</location>
    </subcellularLocation>
    <subcellularLocation>
        <location evidence="1">Mitochondrion outer membrane</location>
    </subcellularLocation>
</comment>
<dbReference type="GO" id="GO:0005759">
    <property type="term" value="C:mitochondrial matrix"/>
    <property type="evidence" value="ECO:0007669"/>
    <property type="project" value="UniProtKB-SubCell"/>
</dbReference>
<evidence type="ECO:0000259" key="14">
    <source>
        <dbReference type="Pfam" id="PF16026"/>
    </source>
</evidence>
<keyword evidence="11 13" id="KW-0472">Membrane</keyword>
<evidence type="ECO:0000256" key="9">
    <source>
        <dbReference type="ARBA" id="ARBA00023121"/>
    </source>
</evidence>